<comment type="caution">
    <text evidence="5">The sequence shown here is derived from an EMBL/GenBank/DDBJ whole genome shotgun (WGS) entry which is preliminary data.</text>
</comment>
<organism evidence="5 6">
    <name type="scientific">Riccia sorocarpa</name>
    <dbReference type="NCBI Taxonomy" id="122646"/>
    <lineage>
        <taxon>Eukaryota</taxon>
        <taxon>Viridiplantae</taxon>
        <taxon>Streptophyta</taxon>
        <taxon>Embryophyta</taxon>
        <taxon>Marchantiophyta</taxon>
        <taxon>Marchantiopsida</taxon>
        <taxon>Marchantiidae</taxon>
        <taxon>Marchantiales</taxon>
        <taxon>Ricciaceae</taxon>
        <taxon>Riccia</taxon>
    </lineage>
</organism>
<dbReference type="EMBL" id="JBJQOH010000002">
    <property type="protein sequence ID" value="KAL3697672.1"/>
    <property type="molecule type" value="Genomic_DNA"/>
</dbReference>
<proteinExistence type="inferred from homology"/>
<evidence type="ECO:0000256" key="4">
    <source>
        <dbReference type="ARBA" id="ARBA00022807"/>
    </source>
</evidence>
<dbReference type="AlphaFoldDB" id="A0ABD3I4H0"/>
<name>A0ABD3I4H0_9MARC</name>
<dbReference type="GO" id="GO:0008234">
    <property type="term" value="F:cysteine-type peptidase activity"/>
    <property type="evidence" value="ECO:0007669"/>
    <property type="project" value="UniProtKB-KW"/>
</dbReference>
<keyword evidence="4" id="KW-0788">Thiol protease</keyword>
<evidence type="ECO:0000256" key="3">
    <source>
        <dbReference type="ARBA" id="ARBA00022801"/>
    </source>
</evidence>
<keyword evidence="6" id="KW-1185">Reference proteome</keyword>
<dbReference type="InterPro" id="IPR016125">
    <property type="entry name" value="Peptidase_C15-like"/>
</dbReference>
<dbReference type="Proteomes" id="UP001633002">
    <property type="component" value="Unassembled WGS sequence"/>
</dbReference>
<dbReference type="PANTHER" id="PTHR23402">
    <property type="entry name" value="PROTEASE FAMILY C15 PYROGLUTAMYL-PEPTIDASE I-RELATED"/>
    <property type="match status" value="1"/>
</dbReference>
<evidence type="ECO:0000313" key="6">
    <source>
        <dbReference type="Proteomes" id="UP001633002"/>
    </source>
</evidence>
<gene>
    <name evidence="5" type="ORF">R1sor_011748</name>
</gene>
<accession>A0ABD3I4H0</accession>
<reference evidence="5 6" key="1">
    <citation type="submission" date="2024-09" db="EMBL/GenBank/DDBJ databases">
        <title>Chromosome-scale assembly of Riccia sorocarpa.</title>
        <authorList>
            <person name="Paukszto L."/>
        </authorList>
    </citation>
    <scope>NUCLEOTIDE SEQUENCE [LARGE SCALE GENOMIC DNA]</scope>
    <source>
        <strain evidence="5">LP-2024</strain>
        <tissue evidence="5">Aerial parts of the thallus</tissue>
    </source>
</reference>
<keyword evidence="3" id="KW-0378">Hydrolase</keyword>
<evidence type="ECO:0000313" key="5">
    <source>
        <dbReference type="EMBL" id="KAL3697672.1"/>
    </source>
</evidence>
<evidence type="ECO:0000256" key="2">
    <source>
        <dbReference type="ARBA" id="ARBA00022670"/>
    </source>
</evidence>
<evidence type="ECO:0000256" key="1">
    <source>
        <dbReference type="ARBA" id="ARBA00006641"/>
    </source>
</evidence>
<dbReference type="PANTHER" id="PTHR23402:SF1">
    <property type="entry name" value="PYROGLUTAMYL-PEPTIDASE I"/>
    <property type="match status" value="1"/>
</dbReference>
<dbReference type="Gene3D" id="3.40.630.20">
    <property type="entry name" value="Peptidase C15, pyroglutamyl peptidase I-like"/>
    <property type="match status" value="1"/>
</dbReference>
<keyword evidence="2" id="KW-0645">Protease</keyword>
<dbReference type="GO" id="GO:0006508">
    <property type="term" value="P:proteolysis"/>
    <property type="evidence" value="ECO:0007669"/>
    <property type="project" value="UniProtKB-KW"/>
</dbReference>
<dbReference type="SUPFAM" id="SSF53182">
    <property type="entry name" value="Pyrrolidone carboxyl peptidase (pyroglutamate aminopeptidase)"/>
    <property type="match status" value="1"/>
</dbReference>
<sequence>MGSEAAPDTEFHLTGFKKFHNVAENPTETLVTRAMQYMKNNPLPYGTEIKTCTILETAGVGALDDLLGKFDEALLGKKNPAHNGGVLDGDKEVEASRQESPVVWIHLGVNSGATRFAVEQRAVNEATFRCPDEMGWQPDHLPIVAEDGDITAVRESKFAVGKIVCSLVNQGFDVVVSNDAGRKADGIPLCSSQSCGVLQRVLIERTSHILCFHLLPSALYRDC</sequence>
<comment type="similarity">
    <text evidence="1">Belongs to the peptidase C15 family.</text>
</comment>
<dbReference type="InterPro" id="IPR036440">
    <property type="entry name" value="Peptidase_C15-like_sf"/>
</dbReference>
<protein>
    <submittedName>
        <fullName evidence="5">Uncharacterized protein</fullName>
    </submittedName>
</protein>